<dbReference type="EMBL" id="JAOPHQ010000878">
    <property type="protein sequence ID" value="KAK0152938.1"/>
    <property type="molecule type" value="Genomic_DNA"/>
</dbReference>
<organism evidence="4 5">
    <name type="scientific">Merluccius polli</name>
    <name type="common">Benguela hake</name>
    <name type="synonym">Merluccius cadenati</name>
    <dbReference type="NCBI Taxonomy" id="89951"/>
    <lineage>
        <taxon>Eukaryota</taxon>
        <taxon>Metazoa</taxon>
        <taxon>Chordata</taxon>
        <taxon>Craniata</taxon>
        <taxon>Vertebrata</taxon>
        <taxon>Euteleostomi</taxon>
        <taxon>Actinopterygii</taxon>
        <taxon>Neopterygii</taxon>
        <taxon>Teleostei</taxon>
        <taxon>Neoteleostei</taxon>
        <taxon>Acanthomorphata</taxon>
        <taxon>Zeiogadaria</taxon>
        <taxon>Gadariae</taxon>
        <taxon>Gadiformes</taxon>
        <taxon>Gadoidei</taxon>
        <taxon>Merlucciidae</taxon>
        <taxon>Merluccius</taxon>
    </lineage>
</organism>
<evidence type="ECO:0000313" key="4">
    <source>
        <dbReference type="EMBL" id="KAK0152938.1"/>
    </source>
</evidence>
<reference evidence="4" key="1">
    <citation type="journal article" date="2023" name="Front. Mar. Sci.">
        <title>A new Merluccius polli reference genome to investigate the effects of global change in West African waters.</title>
        <authorList>
            <person name="Mateo J.L."/>
            <person name="Blanco-Fernandez C."/>
            <person name="Garcia-Vazquez E."/>
            <person name="Machado-Schiaffino G."/>
        </authorList>
    </citation>
    <scope>NUCLEOTIDE SEQUENCE</scope>
    <source>
        <strain evidence="4">C29</strain>
        <tissue evidence="4">Fin</tissue>
    </source>
</reference>
<evidence type="ECO:0000256" key="1">
    <source>
        <dbReference type="SAM" id="Coils"/>
    </source>
</evidence>
<comment type="caution">
    <text evidence="4">The sequence shown here is derived from an EMBL/GenBank/DDBJ whole genome shotgun (WGS) entry which is preliminary data.</text>
</comment>
<protein>
    <submittedName>
        <fullName evidence="4">Transposable element Tcb2 transposase</fullName>
    </submittedName>
</protein>
<evidence type="ECO:0000256" key="2">
    <source>
        <dbReference type="SAM" id="MobiDB-lite"/>
    </source>
</evidence>
<feature type="compositionally biased region" description="Acidic residues" evidence="2">
    <location>
        <begin position="79"/>
        <end position="91"/>
    </location>
</feature>
<evidence type="ECO:0000313" key="5">
    <source>
        <dbReference type="Proteomes" id="UP001174136"/>
    </source>
</evidence>
<feature type="region of interest" description="Disordered" evidence="2">
    <location>
        <begin position="1"/>
        <end position="131"/>
    </location>
</feature>
<feature type="compositionally biased region" description="Basic and acidic residues" evidence="2">
    <location>
        <begin position="68"/>
        <end position="78"/>
    </location>
</feature>
<dbReference type="Gene3D" id="3.30.420.10">
    <property type="entry name" value="Ribonuclease H-like superfamily/Ribonuclease H"/>
    <property type="match status" value="1"/>
</dbReference>
<proteinExistence type="predicted"/>
<dbReference type="InterPro" id="IPR038717">
    <property type="entry name" value="Tc1-like_DDE_dom"/>
</dbReference>
<feature type="domain" description="Tc1-like transposase DDE" evidence="3">
    <location>
        <begin position="356"/>
        <end position="398"/>
    </location>
</feature>
<accession>A0AA47N5R6</accession>
<keyword evidence="1" id="KW-0175">Coiled coil</keyword>
<dbReference type="AlphaFoldDB" id="A0AA47N5R6"/>
<dbReference type="Proteomes" id="UP001174136">
    <property type="component" value="Unassembled WGS sequence"/>
</dbReference>
<dbReference type="InterPro" id="IPR036397">
    <property type="entry name" value="RNaseH_sf"/>
</dbReference>
<feature type="coiled-coil region" evidence="1">
    <location>
        <begin position="276"/>
        <end position="303"/>
    </location>
</feature>
<keyword evidence="5" id="KW-1185">Reference proteome</keyword>
<dbReference type="Pfam" id="PF13358">
    <property type="entry name" value="DDE_3"/>
    <property type="match status" value="1"/>
</dbReference>
<evidence type="ECO:0000259" key="3">
    <source>
        <dbReference type="Pfam" id="PF13358"/>
    </source>
</evidence>
<dbReference type="GO" id="GO:0003676">
    <property type="term" value="F:nucleic acid binding"/>
    <property type="evidence" value="ECO:0007669"/>
    <property type="project" value="InterPro"/>
</dbReference>
<gene>
    <name evidence="4" type="primary">TCB2_17</name>
    <name evidence="4" type="ORF">N1851_005402</name>
</gene>
<sequence length="450" mass="52502">MNAIVAPKKAKRQLVGELEKSAKQMRRIRRVREERSESEEEQHEREEQSESEEEQHERGEQGESEEEQHEREEQSEERSESEEEQSESEEEQHEREEQSESEPPPRAHDISKSKTDGPTQPDLKAFPKTLQGSAMRSFRSEWYKGHCLERSAVDLIEALRQRFEEYRNEENHFELWNTVVEICGKCSIPITVRLKRVTQTTRALDDSFVKATLGQRSQVDSKDAFRRRIFLPIMDSLICEMEKRFSKSSIQIMKGIQGLNPASDVFLREDVVVLLAEAYGSNVQDLENELKQAQRLFARYKENGTNSPSSLIDLVKCLEPFKEVMCELYRLCKIAAVLPCTHLLMATSSRITRHVKARIISDWFLEHDNEFTVLKWPPQSPDLNPIEHLWDVVEREIRIMDVQPTNLQQLRDAIMSIWTKLSEECFQYLVESVPRRIKAVLKAKGGPTRY</sequence>
<name>A0AA47N5R6_MERPO</name>
<feature type="compositionally biased region" description="Basic and acidic residues" evidence="2">
    <location>
        <begin position="92"/>
        <end position="115"/>
    </location>
</feature>